<accession>A0A510E4T2</accession>
<dbReference type="EMBL" id="AP018930">
    <property type="protein sequence ID" value="BBG27486.1"/>
    <property type="molecule type" value="Genomic_DNA"/>
</dbReference>
<protein>
    <submittedName>
        <fullName evidence="2">Uncharacterized protein</fullName>
    </submittedName>
</protein>
<organism evidence="2 4">
    <name type="scientific">Sulfuracidifex tepidarius</name>
    <dbReference type="NCBI Taxonomy" id="1294262"/>
    <lineage>
        <taxon>Archaea</taxon>
        <taxon>Thermoproteota</taxon>
        <taxon>Thermoprotei</taxon>
        <taxon>Sulfolobales</taxon>
        <taxon>Sulfolobaceae</taxon>
        <taxon>Sulfuracidifex</taxon>
    </lineage>
</organism>
<dbReference type="GeneID" id="41718374"/>
<gene>
    <name evidence="1" type="ORF">IC006_2032</name>
    <name evidence="2" type="ORF">IC007_2040</name>
</gene>
<reference evidence="2 3" key="2">
    <citation type="journal article" date="2020" name="Int. J. Syst. Evol. Microbiol.">
        <title>Sulfuracidifex tepidarius gen. nov., sp. nov. and transfer of Sulfolobus metallicus Huber and Stetter 1992 to the genus Sulfuracidifex as Sulfuracidifex metallicus comb. nov.</title>
        <authorList>
            <person name="Itoh T."/>
            <person name="Miura T."/>
            <person name="Sakai H.D."/>
            <person name="Kato S."/>
            <person name="Ohkuma M."/>
            <person name="Takashina T."/>
        </authorList>
    </citation>
    <scope>NUCLEOTIDE SEQUENCE</scope>
    <source>
        <strain evidence="1 3">IC-006</strain>
        <strain evidence="2">IC-007</strain>
    </source>
</reference>
<dbReference type="Proteomes" id="UP000322983">
    <property type="component" value="Chromosome"/>
</dbReference>
<reference evidence="4" key="1">
    <citation type="submission" date="2018-09" db="EMBL/GenBank/DDBJ databases">
        <title>Complete Genome Sequencing of Sulfolobus sp. JCM 16834.</title>
        <authorList>
            <person name="Kato S."/>
            <person name="Itoh T."/>
            <person name="Ohkuma M."/>
        </authorList>
    </citation>
    <scope>NUCLEOTIDE SEQUENCE [LARGE SCALE GENOMIC DNA]</scope>
    <source>
        <strain evidence="4">IC-007</strain>
    </source>
</reference>
<dbReference type="Gene3D" id="1.10.10.10">
    <property type="entry name" value="Winged helix-like DNA-binding domain superfamily/Winged helix DNA-binding domain"/>
    <property type="match status" value="1"/>
</dbReference>
<dbReference type="OrthoDB" id="43313at2157"/>
<proteinExistence type="predicted"/>
<keyword evidence="3" id="KW-1185">Reference proteome</keyword>
<dbReference type="InterPro" id="IPR036388">
    <property type="entry name" value="WH-like_DNA-bd_sf"/>
</dbReference>
<name>A0A510E4T2_9CREN</name>
<dbReference type="InterPro" id="IPR036390">
    <property type="entry name" value="WH_DNA-bd_sf"/>
</dbReference>
<sequence>MDVKSEVEKVVKESGWVTANQLFKMLPFPAPEVNKAIIDLIKENKIERRGRYFHYLS</sequence>
<dbReference type="SUPFAM" id="SSF46785">
    <property type="entry name" value="Winged helix' DNA-binding domain"/>
    <property type="match status" value="1"/>
</dbReference>
<dbReference type="NCBIfam" id="NF045910">
    <property type="entry name" value="Sul7s"/>
    <property type="match status" value="1"/>
</dbReference>
<evidence type="ECO:0000313" key="4">
    <source>
        <dbReference type="Proteomes" id="UP000325030"/>
    </source>
</evidence>
<dbReference type="STRING" id="1294262.GCA_001316085_01708"/>
<accession>A0A510DXL4</accession>
<dbReference type="RefSeq" id="WP_149528658.1">
    <property type="nucleotide sequence ID" value="NZ_AP018929.1"/>
</dbReference>
<evidence type="ECO:0000313" key="2">
    <source>
        <dbReference type="EMBL" id="BBG27486.1"/>
    </source>
</evidence>
<dbReference type="KEGG" id="step:IC006_2032"/>
<dbReference type="AlphaFoldDB" id="A0A510E4T2"/>
<dbReference type="EMBL" id="AP018929">
    <property type="protein sequence ID" value="BBG24698.1"/>
    <property type="molecule type" value="Genomic_DNA"/>
</dbReference>
<evidence type="ECO:0000313" key="3">
    <source>
        <dbReference type="Proteomes" id="UP000322983"/>
    </source>
</evidence>
<evidence type="ECO:0000313" key="1">
    <source>
        <dbReference type="EMBL" id="BBG24698.1"/>
    </source>
</evidence>
<dbReference type="Proteomes" id="UP000325030">
    <property type="component" value="Chromosome"/>
</dbReference>